<evidence type="ECO:0000256" key="6">
    <source>
        <dbReference type="ARBA" id="ARBA00022801"/>
    </source>
</evidence>
<evidence type="ECO:0000259" key="13">
    <source>
        <dbReference type="Pfam" id="PF01435"/>
    </source>
</evidence>
<evidence type="ECO:0000256" key="5">
    <source>
        <dbReference type="ARBA" id="ARBA00022723"/>
    </source>
</evidence>
<keyword evidence="7" id="KW-0862">Zinc</keyword>
<dbReference type="eggNOG" id="COG0501">
    <property type="taxonomic scope" value="Bacteria"/>
</dbReference>
<dbReference type="InterPro" id="IPR050083">
    <property type="entry name" value="HtpX_protease"/>
</dbReference>
<evidence type="ECO:0000256" key="4">
    <source>
        <dbReference type="ARBA" id="ARBA00022692"/>
    </source>
</evidence>
<accession>B8HQ67</accession>
<dbReference type="HOGENOM" id="CLU_024494_0_0_3"/>
<reference evidence="14" key="1">
    <citation type="submission" date="2009-01" db="EMBL/GenBank/DDBJ databases">
        <title>Complete sequence of chromosome Cyanothece sp. PCC 7425.</title>
        <authorList>
            <consortium name="US DOE Joint Genome Institute"/>
            <person name="Lucas S."/>
            <person name="Copeland A."/>
            <person name="Lapidus A."/>
            <person name="Glavina del Rio T."/>
            <person name="Dalin E."/>
            <person name="Tice H."/>
            <person name="Bruce D."/>
            <person name="Goodwin L."/>
            <person name="Pitluck S."/>
            <person name="Sims D."/>
            <person name="Meineke L."/>
            <person name="Brettin T."/>
            <person name="Detter J.C."/>
            <person name="Han C."/>
            <person name="Larimer F."/>
            <person name="Land M."/>
            <person name="Hauser L."/>
            <person name="Kyrpides N."/>
            <person name="Ovchinnikova G."/>
            <person name="Liberton M."/>
            <person name="Stoeckel J."/>
            <person name="Banerjee A."/>
            <person name="Singh A."/>
            <person name="Page L."/>
            <person name="Sato H."/>
            <person name="Zhao L."/>
            <person name="Sherman L."/>
            <person name="Pakrasi H."/>
            <person name="Richardson P."/>
        </authorList>
    </citation>
    <scope>NUCLEOTIDE SEQUENCE</scope>
    <source>
        <strain evidence="14">PCC 7425</strain>
    </source>
</reference>
<evidence type="ECO:0000256" key="9">
    <source>
        <dbReference type="ARBA" id="ARBA00023049"/>
    </source>
</evidence>
<feature type="transmembrane region" description="Helical" evidence="12">
    <location>
        <begin position="178"/>
        <end position="200"/>
    </location>
</feature>
<sequence length="658" mass="71364">MSFFEHQDRARQNTQWLLGLFTLAVGGMVLTIYAIALFAFGLQQQGPWQPQLFGLVAASTLLVIGGGTGFKLWQLRQGGRIIAEDLGGELLLPDSAETDEDKQLLNVVEEMAIAANITVPAVYVLNDEMGINAFAAGYDPNDAVIGITRGCLNELNRDELQGVIAHEFSHILNGDMRLNLRLVGLLNGLLLIYLAGRVLFNWQGVFSQRSRNRDRNAALDWFGLGLIVVGLLGVMFGRLIQSAVSRQREFLADASAVQFTRNPSGIGNALEKILSSSSGSQIHSPYAEASSHLFFGNALGTNFFDFFATHPPLEQRIGRLKAYGGYKQRSPSHSQAANSQAANSQAANGAGSRISQPEQTMGFAGGVTQSTTGQAGTGFPATAVNTNSAVEMNLPPWALQLPEPLQTGWQDPEAARAIAYSLILDPSHGQLQEHQLRQLQAWEPALTEQITTFGALISPLAASLRLPLLNLALLQLAQSLPADREQLCQRMKVLATLDGCWTMAEFALVTIATHQLQTPLQAESTRSRENEHDTLTELWPACQLVIGVLAQAGQFNPTAIAYAFRAGLEKLPGIKPAHIPDQPLDWNFDTLRESLTDLQQITPRLKKAVLQACAHTVLIDNKVTATEADLLWTIATVLDCPIPAFLQPTAANSKGRTG</sequence>
<evidence type="ECO:0000256" key="12">
    <source>
        <dbReference type="SAM" id="Phobius"/>
    </source>
</evidence>
<organism evidence="14">
    <name type="scientific">Cyanothece sp. (strain PCC 7425 / ATCC 29141)</name>
    <dbReference type="NCBI Taxonomy" id="395961"/>
    <lineage>
        <taxon>Bacteria</taxon>
        <taxon>Bacillati</taxon>
        <taxon>Cyanobacteriota</taxon>
        <taxon>Cyanophyceae</taxon>
        <taxon>Gomontiellales</taxon>
        <taxon>Cyanothecaceae</taxon>
        <taxon>Cyanothece</taxon>
    </lineage>
</organism>
<comment type="cofactor">
    <cofactor evidence="1">
        <name>Zn(2+)</name>
        <dbReference type="ChEBI" id="CHEBI:29105"/>
    </cofactor>
</comment>
<dbReference type="PANTHER" id="PTHR43221">
    <property type="entry name" value="PROTEASE HTPX"/>
    <property type="match status" value="1"/>
</dbReference>
<keyword evidence="8 12" id="KW-1133">Transmembrane helix</keyword>
<evidence type="ECO:0000256" key="1">
    <source>
        <dbReference type="ARBA" id="ARBA00001947"/>
    </source>
</evidence>
<feature type="transmembrane region" description="Helical" evidence="12">
    <location>
        <begin position="220"/>
        <end position="240"/>
    </location>
</feature>
<dbReference type="CDD" id="cd07340">
    <property type="entry name" value="M48B_Htpx_like"/>
    <property type="match status" value="1"/>
</dbReference>
<keyword evidence="6" id="KW-0378">Hydrolase</keyword>
<dbReference type="AlphaFoldDB" id="B8HQ67"/>
<dbReference type="OrthoDB" id="15218at2"/>
<keyword evidence="3" id="KW-0645">Protease</keyword>
<evidence type="ECO:0000256" key="11">
    <source>
        <dbReference type="SAM" id="MobiDB-lite"/>
    </source>
</evidence>
<keyword evidence="2" id="KW-1003">Cell membrane</keyword>
<evidence type="ECO:0000256" key="10">
    <source>
        <dbReference type="ARBA" id="ARBA00023136"/>
    </source>
</evidence>
<dbReference type="InterPro" id="IPR001915">
    <property type="entry name" value="Peptidase_M48"/>
</dbReference>
<dbReference type="STRING" id="395961.Cyan7425_5171"/>
<dbReference type="Pfam" id="PF01435">
    <property type="entry name" value="Peptidase_M48"/>
    <property type="match status" value="1"/>
</dbReference>
<gene>
    <name evidence="14" type="ordered locus">Cyan7425_5171</name>
</gene>
<dbReference type="KEGG" id="cyn:Cyan7425_5171"/>
<evidence type="ECO:0000256" key="2">
    <source>
        <dbReference type="ARBA" id="ARBA00022475"/>
    </source>
</evidence>
<name>B8HQ67_CYAP4</name>
<feature type="transmembrane region" description="Helical" evidence="12">
    <location>
        <begin position="16"/>
        <end position="40"/>
    </location>
</feature>
<keyword evidence="9" id="KW-0482">Metalloprotease</keyword>
<feature type="compositionally biased region" description="Low complexity" evidence="11">
    <location>
        <begin position="334"/>
        <end position="352"/>
    </location>
</feature>
<evidence type="ECO:0000256" key="3">
    <source>
        <dbReference type="ARBA" id="ARBA00022670"/>
    </source>
</evidence>
<dbReference type="EMBL" id="CP001344">
    <property type="protein sequence ID" value="ACL47464.1"/>
    <property type="molecule type" value="Genomic_DNA"/>
</dbReference>
<evidence type="ECO:0000313" key="14">
    <source>
        <dbReference type="EMBL" id="ACL47464.1"/>
    </source>
</evidence>
<feature type="region of interest" description="Disordered" evidence="11">
    <location>
        <begin position="326"/>
        <end position="376"/>
    </location>
</feature>
<dbReference type="GO" id="GO:0006508">
    <property type="term" value="P:proteolysis"/>
    <property type="evidence" value="ECO:0007669"/>
    <property type="project" value="UniProtKB-KW"/>
</dbReference>
<feature type="domain" description="Peptidase M48" evidence="13">
    <location>
        <begin position="100"/>
        <end position="322"/>
    </location>
</feature>
<proteinExistence type="predicted"/>
<evidence type="ECO:0000256" key="7">
    <source>
        <dbReference type="ARBA" id="ARBA00022833"/>
    </source>
</evidence>
<feature type="transmembrane region" description="Helical" evidence="12">
    <location>
        <begin position="52"/>
        <end position="73"/>
    </location>
</feature>
<dbReference type="GO" id="GO:0004222">
    <property type="term" value="F:metalloendopeptidase activity"/>
    <property type="evidence" value="ECO:0007669"/>
    <property type="project" value="InterPro"/>
</dbReference>
<keyword evidence="5" id="KW-0479">Metal-binding</keyword>
<dbReference type="Gene3D" id="3.30.2010.10">
    <property type="entry name" value="Metalloproteases ('zincins'), catalytic domain"/>
    <property type="match status" value="1"/>
</dbReference>
<dbReference type="GO" id="GO:0046872">
    <property type="term" value="F:metal ion binding"/>
    <property type="evidence" value="ECO:0007669"/>
    <property type="project" value="UniProtKB-KW"/>
</dbReference>
<dbReference type="PANTHER" id="PTHR43221:SF2">
    <property type="entry name" value="PROTEASE HTPX HOMOLOG"/>
    <property type="match status" value="1"/>
</dbReference>
<evidence type="ECO:0000256" key="8">
    <source>
        <dbReference type="ARBA" id="ARBA00022989"/>
    </source>
</evidence>
<keyword evidence="10 12" id="KW-0472">Membrane</keyword>
<keyword evidence="4 12" id="KW-0812">Transmembrane</keyword>
<protein>
    <submittedName>
        <fullName evidence="14">Peptidase M48 Ste24p</fullName>
    </submittedName>
</protein>